<protein>
    <recommendedName>
        <fullName evidence="3">Lipoprotein</fullName>
    </recommendedName>
</protein>
<proteinExistence type="predicted"/>
<dbReference type="EMBL" id="JAPMUA010000002">
    <property type="protein sequence ID" value="MDG3585627.1"/>
    <property type="molecule type" value="Genomic_DNA"/>
</dbReference>
<sequence>MKYSGKIILILSILAFTACKKEPKKEEIRELEQISTDEIIDNLPEVTCYLYVKGKDSIQMMLEQENDSITGTLAYKFYEKDKSHGTLSGKINGDILKADYNFMAEGTTSIREVIFMKKGNSYVPGYGETLEKNGKFIFKENSKINFMDEQALKKVDCD</sequence>
<evidence type="ECO:0008006" key="3">
    <source>
        <dbReference type="Google" id="ProtNLM"/>
    </source>
</evidence>
<comment type="caution">
    <text evidence="1">The sequence shown here is derived from an EMBL/GenBank/DDBJ whole genome shotgun (WGS) entry which is preliminary data.</text>
</comment>
<gene>
    <name evidence="1" type="ORF">OSR52_07070</name>
</gene>
<keyword evidence="2" id="KW-1185">Reference proteome</keyword>
<evidence type="ECO:0000313" key="1">
    <source>
        <dbReference type="EMBL" id="MDG3585627.1"/>
    </source>
</evidence>
<name>A0ABT6FQT2_9FLAO</name>
<organism evidence="1 2">
    <name type="scientific">Galbibacter pacificus</name>
    <dbReference type="NCBI Taxonomy" id="2996052"/>
    <lineage>
        <taxon>Bacteria</taxon>
        <taxon>Pseudomonadati</taxon>
        <taxon>Bacteroidota</taxon>
        <taxon>Flavobacteriia</taxon>
        <taxon>Flavobacteriales</taxon>
        <taxon>Flavobacteriaceae</taxon>
        <taxon>Galbibacter</taxon>
    </lineage>
</organism>
<reference evidence="1" key="1">
    <citation type="submission" date="2022-11" db="EMBL/GenBank/DDBJ databases">
        <title>High-quality draft genome sequence of Galbibacter sp. strain CMA-7.</title>
        <authorList>
            <person name="Wei L."/>
            <person name="Dong C."/>
            <person name="Shao Z."/>
        </authorList>
    </citation>
    <scope>NUCLEOTIDE SEQUENCE</scope>
    <source>
        <strain evidence="1">CMA-7</strain>
    </source>
</reference>
<dbReference type="Proteomes" id="UP001153642">
    <property type="component" value="Unassembled WGS sequence"/>
</dbReference>
<accession>A0ABT6FQT2</accession>
<evidence type="ECO:0000313" key="2">
    <source>
        <dbReference type="Proteomes" id="UP001153642"/>
    </source>
</evidence>
<dbReference type="RefSeq" id="WP_277899111.1">
    <property type="nucleotide sequence ID" value="NZ_JAPMUA010000002.1"/>
</dbReference>
<dbReference type="PROSITE" id="PS51257">
    <property type="entry name" value="PROKAR_LIPOPROTEIN"/>
    <property type="match status" value="1"/>
</dbReference>